<proteinExistence type="predicted"/>
<keyword evidence="2" id="KW-1185">Reference proteome</keyword>
<comment type="caution">
    <text evidence="1">The sequence shown here is derived from an EMBL/GenBank/DDBJ whole genome shotgun (WGS) entry which is preliminary data.</text>
</comment>
<sequence length="56" mass="6216">MIKDHETSAANTDSASDRLQALGLALPELRENPYYVHHRTVGSSIYISGQLPYRDG</sequence>
<evidence type="ECO:0000313" key="1">
    <source>
        <dbReference type="EMBL" id="GAA4061825.1"/>
    </source>
</evidence>
<evidence type="ECO:0008006" key="3">
    <source>
        <dbReference type="Google" id="ProtNLM"/>
    </source>
</evidence>
<name>A0ABP7V8F6_9ACTN</name>
<dbReference type="Gene3D" id="3.30.1330.40">
    <property type="entry name" value="RutC-like"/>
    <property type="match status" value="1"/>
</dbReference>
<dbReference type="InterPro" id="IPR035959">
    <property type="entry name" value="RutC-like_sf"/>
</dbReference>
<protein>
    <recommendedName>
        <fullName evidence="3">RidA family protein</fullName>
    </recommendedName>
</protein>
<dbReference type="EMBL" id="BAAAZY010000010">
    <property type="protein sequence ID" value="GAA4061825.1"/>
    <property type="molecule type" value="Genomic_DNA"/>
</dbReference>
<reference evidence="2" key="1">
    <citation type="journal article" date="2019" name="Int. J. Syst. Evol. Microbiol.">
        <title>The Global Catalogue of Microorganisms (GCM) 10K type strain sequencing project: providing services to taxonomists for standard genome sequencing and annotation.</title>
        <authorList>
            <consortium name="The Broad Institute Genomics Platform"/>
            <consortium name="The Broad Institute Genome Sequencing Center for Infectious Disease"/>
            <person name="Wu L."/>
            <person name="Ma J."/>
        </authorList>
    </citation>
    <scope>NUCLEOTIDE SEQUENCE [LARGE SCALE GENOMIC DNA]</scope>
    <source>
        <strain evidence="2">JCM 16925</strain>
    </source>
</reference>
<dbReference type="Proteomes" id="UP001499984">
    <property type="component" value="Unassembled WGS sequence"/>
</dbReference>
<gene>
    <name evidence="1" type="ORF">GCM10022233_39380</name>
</gene>
<evidence type="ECO:0000313" key="2">
    <source>
        <dbReference type="Proteomes" id="UP001499984"/>
    </source>
</evidence>
<dbReference type="SUPFAM" id="SSF55298">
    <property type="entry name" value="YjgF-like"/>
    <property type="match status" value="1"/>
</dbReference>
<organism evidence="1 2">
    <name type="scientific">Streptomyces shaanxiensis</name>
    <dbReference type="NCBI Taxonomy" id="653357"/>
    <lineage>
        <taxon>Bacteria</taxon>
        <taxon>Bacillati</taxon>
        <taxon>Actinomycetota</taxon>
        <taxon>Actinomycetes</taxon>
        <taxon>Kitasatosporales</taxon>
        <taxon>Streptomycetaceae</taxon>
        <taxon>Streptomyces</taxon>
    </lineage>
</organism>
<accession>A0ABP7V8F6</accession>